<comment type="cofactor">
    <cofactor evidence="1">
        <name>Mg(2+)</name>
        <dbReference type="ChEBI" id="CHEBI:18420"/>
    </cofactor>
</comment>
<evidence type="ECO:0000256" key="2">
    <source>
        <dbReference type="ARBA" id="ARBA00006706"/>
    </source>
</evidence>
<dbReference type="InterPro" id="IPR008949">
    <property type="entry name" value="Isoprenoid_synthase_dom_sf"/>
</dbReference>
<dbReference type="EMBL" id="JRKI01000026">
    <property type="protein sequence ID" value="KIZ16984.1"/>
    <property type="molecule type" value="Genomic_DNA"/>
</dbReference>
<keyword evidence="9" id="KW-1185">Reference proteome</keyword>
<dbReference type="Proteomes" id="UP000032458">
    <property type="component" value="Unassembled WGS sequence"/>
</dbReference>
<dbReference type="InterPro" id="IPR000092">
    <property type="entry name" value="Polyprenyl_synt"/>
</dbReference>
<gene>
    <name evidence="8" type="ORF">SNA_18650</name>
</gene>
<organism evidence="8 9">
    <name type="scientific">Streptomyces natalensis ATCC 27448</name>
    <dbReference type="NCBI Taxonomy" id="1240678"/>
    <lineage>
        <taxon>Bacteria</taxon>
        <taxon>Bacillati</taxon>
        <taxon>Actinomycetota</taxon>
        <taxon>Actinomycetes</taxon>
        <taxon>Kitasatosporales</taxon>
        <taxon>Streptomycetaceae</taxon>
        <taxon>Streptomyces</taxon>
    </lineage>
</organism>
<evidence type="ECO:0000256" key="3">
    <source>
        <dbReference type="ARBA" id="ARBA00022679"/>
    </source>
</evidence>
<dbReference type="GO" id="GO:0004659">
    <property type="term" value="F:prenyltransferase activity"/>
    <property type="evidence" value="ECO:0007669"/>
    <property type="project" value="InterPro"/>
</dbReference>
<dbReference type="SUPFAM" id="SSF48576">
    <property type="entry name" value="Terpenoid synthases"/>
    <property type="match status" value="1"/>
</dbReference>
<dbReference type="GO" id="GO:0008299">
    <property type="term" value="P:isoprenoid biosynthetic process"/>
    <property type="evidence" value="ECO:0007669"/>
    <property type="project" value="UniProtKB-KW"/>
</dbReference>
<evidence type="ECO:0000256" key="5">
    <source>
        <dbReference type="ARBA" id="ARBA00022842"/>
    </source>
</evidence>
<reference evidence="8 9" key="1">
    <citation type="submission" date="2014-09" db="EMBL/GenBank/DDBJ databases">
        <title>Draft genome sequence of Streptomyces natalensis ATCC 27448, producer of the antifungal pimaricin.</title>
        <authorList>
            <person name="Mendes M.V."/>
            <person name="Beites T."/>
            <person name="Pires S."/>
            <person name="Santos C.L."/>
            <person name="Moradas-Ferreira P."/>
        </authorList>
    </citation>
    <scope>NUCLEOTIDE SEQUENCE [LARGE SCALE GENOMIC DNA]</scope>
    <source>
        <strain evidence="8 9">ATCC 27448</strain>
    </source>
</reference>
<dbReference type="SFLD" id="SFLDS00005">
    <property type="entry name" value="Isoprenoid_Synthase_Type_I"/>
    <property type="match status" value="1"/>
</dbReference>
<dbReference type="PANTHER" id="PTHR43281">
    <property type="entry name" value="FARNESYL DIPHOSPHATE SYNTHASE"/>
    <property type="match status" value="1"/>
</dbReference>
<dbReference type="InterPro" id="IPR033749">
    <property type="entry name" value="Polyprenyl_synt_CS"/>
</dbReference>
<evidence type="ECO:0000313" key="8">
    <source>
        <dbReference type="EMBL" id="KIZ16984.1"/>
    </source>
</evidence>
<keyword evidence="4" id="KW-0479">Metal-binding</keyword>
<protein>
    <submittedName>
        <fullName evidence="8">Polyprenyl synthetase</fullName>
    </submittedName>
</protein>
<evidence type="ECO:0000256" key="4">
    <source>
        <dbReference type="ARBA" id="ARBA00022723"/>
    </source>
</evidence>
<keyword evidence="3 7" id="KW-0808">Transferase</keyword>
<evidence type="ECO:0000256" key="1">
    <source>
        <dbReference type="ARBA" id="ARBA00001946"/>
    </source>
</evidence>
<dbReference type="GO" id="GO:0046872">
    <property type="term" value="F:metal ion binding"/>
    <property type="evidence" value="ECO:0007669"/>
    <property type="project" value="UniProtKB-KW"/>
</dbReference>
<accession>A0A0D7CL90</accession>
<dbReference type="PATRIC" id="fig|1240678.4.peg.3927"/>
<dbReference type="AlphaFoldDB" id="A0A0D7CL90"/>
<keyword evidence="5" id="KW-0460">Magnesium</keyword>
<dbReference type="CDD" id="cd00685">
    <property type="entry name" value="Trans_IPPS_HT"/>
    <property type="match status" value="1"/>
</dbReference>
<comment type="caution">
    <text evidence="8">The sequence shown here is derived from an EMBL/GenBank/DDBJ whole genome shotgun (WGS) entry which is preliminary data.</text>
</comment>
<evidence type="ECO:0000313" key="9">
    <source>
        <dbReference type="Proteomes" id="UP000032458"/>
    </source>
</evidence>
<keyword evidence="6" id="KW-0414">Isoprene biosynthesis</keyword>
<proteinExistence type="inferred from homology"/>
<dbReference type="PROSITE" id="PS00723">
    <property type="entry name" value="POLYPRENYL_SYNTHASE_1"/>
    <property type="match status" value="1"/>
</dbReference>
<evidence type="ECO:0000256" key="7">
    <source>
        <dbReference type="RuleBase" id="RU004466"/>
    </source>
</evidence>
<name>A0A0D7CL90_9ACTN</name>
<comment type="similarity">
    <text evidence="2 7">Belongs to the FPP/GGPP synthase family.</text>
</comment>
<dbReference type="Pfam" id="PF00348">
    <property type="entry name" value="polyprenyl_synt"/>
    <property type="match status" value="1"/>
</dbReference>
<dbReference type="RefSeq" id="WP_044365779.1">
    <property type="nucleotide sequence ID" value="NZ_JRKI01000026.1"/>
</dbReference>
<dbReference type="Gene3D" id="1.10.600.10">
    <property type="entry name" value="Farnesyl Diphosphate Synthase"/>
    <property type="match status" value="1"/>
</dbReference>
<sequence length="358" mass="38732">MTADNGAGVHERLAGYRDRFNGLFANYFDSVAEQGPPGNSFVPEALELVRDMSLRGGKRLRVALLYEAARLVAPDAVPGLDEAALSIELLQTHGLIHDDIIDDSPVRRGAPSVYYAYRERFPGRPQTALGLAVLAGDLAAFLSVQVLLTAPVPRELRQAMAAVQATAGADTVRGQFLDLERDFGPMPDREVLDTVSEYKSARYSVLAPLQLGLLAAGADPAAHENELARYARLLGVSGQMRDDYLDLFVDAGTVGKPAGSDLREGRRSYAVCALLAATSGAERAVVESALAGPGCLPQTVERIQDIARRHGVDNELLAEIRRCAQEAAAVAANWRGRWRDEAVEFFEQLPLWGVLRAQ</sequence>
<dbReference type="PANTHER" id="PTHR43281:SF1">
    <property type="entry name" value="FARNESYL DIPHOSPHATE SYNTHASE"/>
    <property type="match status" value="1"/>
</dbReference>
<evidence type="ECO:0000256" key="6">
    <source>
        <dbReference type="ARBA" id="ARBA00023229"/>
    </source>
</evidence>